<dbReference type="SUPFAM" id="SSF140383">
    <property type="entry name" value="BSD domain-like"/>
    <property type="match status" value="1"/>
</dbReference>
<name>A0A8B9AP49_PHODC</name>
<dbReference type="OrthoDB" id="47923at2759"/>
<protein>
    <submittedName>
        <fullName evidence="4">Uncharacterized protein LOC103716016</fullName>
    </submittedName>
</protein>
<dbReference type="Gene3D" id="1.10.3970.10">
    <property type="entry name" value="BSD domain"/>
    <property type="match status" value="1"/>
</dbReference>
<reference evidence="4" key="2">
    <citation type="submission" date="2025-08" db="UniProtKB">
        <authorList>
            <consortium name="RefSeq"/>
        </authorList>
    </citation>
    <scope>IDENTIFICATION</scope>
    <source>
        <tissue evidence="4">Young leaves</tissue>
    </source>
</reference>
<dbReference type="AlphaFoldDB" id="A0A8B9AP49"/>
<organism evidence="3 4">
    <name type="scientific">Phoenix dactylifera</name>
    <name type="common">Date palm</name>
    <dbReference type="NCBI Taxonomy" id="42345"/>
    <lineage>
        <taxon>Eukaryota</taxon>
        <taxon>Viridiplantae</taxon>
        <taxon>Streptophyta</taxon>
        <taxon>Embryophyta</taxon>
        <taxon>Tracheophyta</taxon>
        <taxon>Spermatophyta</taxon>
        <taxon>Magnoliopsida</taxon>
        <taxon>Liliopsida</taxon>
        <taxon>Arecaceae</taxon>
        <taxon>Coryphoideae</taxon>
        <taxon>Phoeniceae</taxon>
        <taxon>Phoenix</taxon>
    </lineage>
</organism>
<evidence type="ECO:0000256" key="1">
    <source>
        <dbReference type="SAM" id="MobiDB-lite"/>
    </source>
</evidence>
<proteinExistence type="predicted"/>
<feature type="region of interest" description="Disordered" evidence="1">
    <location>
        <begin position="142"/>
        <end position="162"/>
    </location>
</feature>
<evidence type="ECO:0000259" key="2">
    <source>
        <dbReference type="PROSITE" id="PS50858"/>
    </source>
</evidence>
<dbReference type="SMART" id="SM00751">
    <property type="entry name" value="BSD"/>
    <property type="match status" value="1"/>
</dbReference>
<accession>A0A8B9AP49</accession>
<gene>
    <name evidence="4" type="primary">LOC103716016</name>
</gene>
<reference evidence="3" key="1">
    <citation type="journal article" date="2019" name="Nat. Commun.">
        <title>Genome-wide association mapping of date palm fruit traits.</title>
        <authorList>
            <person name="Hazzouri K.M."/>
            <person name="Gros-Balthazard M."/>
            <person name="Flowers J.M."/>
            <person name="Copetti D."/>
            <person name="Lemansour A."/>
            <person name="Lebrun M."/>
            <person name="Masmoudi K."/>
            <person name="Ferrand S."/>
            <person name="Dhar M.I."/>
            <person name="Fresquez Z.A."/>
            <person name="Rosas U."/>
            <person name="Zhang J."/>
            <person name="Talag J."/>
            <person name="Lee S."/>
            <person name="Kudrna D."/>
            <person name="Powell R.F."/>
            <person name="Leitch I.J."/>
            <person name="Krueger R.R."/>
            <person name="Wing R.A."/>
            <person name="Amiri K.M.A."/>
            <person name="Purugganan M.D."/>
        </authorList>
    </citation>
    <scope>NUCLEOTIDE SEQUENCE [LARGE SCALE GENOMIC DNA]</scope>
    <source>
        <strain evidence="3">cv. Khalas</strain>
    </source>
</reference>
<dbReference type="Pfam" id="PF03909">
    <property type="entry name" value="BSD"/>
    <property type="match status" value="1"/>
</dbReference>
<dbReference type="InterPro" id="IPR035925">
    <property type="entry name" value="BSD_dom_sf"/>
</dbReference>
<sequence>MKRRVISRNSGVTEQLCNFIKGFSIDTFKTFPLQDDRPVDFVFGSAPSTATNVRKELTEWQERHATLVLSKVKEIAQLRYILCPRHLKEKQFWRIYFLLVKSYVASYEMRAIQKEKIKMMGMDNEKAVNRTMVEVEMIDAKNGSSSKPLGSNIGRDEGKSAEPTGLAAGKIWDIM</sequence>
<evidence type="ECO:0000313" key="3">
    <source>
        <dbReference type="Proteomes" id="UP000228380"/>
    </source>
</evidence>
<dbReference type="PROSITE" id="PS50858">
    <property type="entry name" value="BSD"/>
    <property type="match status" value="1"/>
</dbReference>
<dbReference type="KEGG" id="pda:103716016"/>
<dbReference type="PANTHER" id="PTHR31923">
    <property type="entry name" value="BSD DOMAIN-CONTAINING PROTEIN"/>
    <property type="match status" value="1"/>
</dbReference>
<dbReference type="GeneID" id="103716016"/>
<dbReference type="InterPro" id="IPR005607">
    <property type="entry name" value="BSD_dom"/>
</dbReference>
<feature type="domain" description="BSD" evidence="2">
    <location>
        <begin position="45"/>
        <end position="104"/>
    </location>
</feature>
<keyword evidence="3" id="KW-1185">Reference proteome</keyword>
<dbReference type="RefSeq" id="XP_038985793.1">
    <property type="nucleotide sequence ID" value="XM_039129865.1"/>
</dbReference>
<dbReference type="PANTHER" id="PTHR31923:SF3">
    <property type="entry name" value="BSD DOMAIN-CONTAINING PROTEIN"/>
    <property type="match status" value="1"/>
</dbReference>
<dbReference type="Proteomes" id="UP000228380">
    <property type="component" value="Chromosome 9"/>
</dbReference>
<evidence type="ECO:0000313" key="4">
    <source>
        <dbReference type="RefSeq" id="XP_038985793.1"/>
    </source>
</evidence>